<sequence length="44" mass="5000">MRPSVDIEQCEMYECPDCGVRANERGECESCETELISIGCERDL</sequence>
<reference evidence="1 2" key="1">
    <citation type="journal article" date="2013" name="PLoS ONE">
        <title>Assembly-driven community genomics of a hypersaline microbial ecosystem.</title>
        <authorList>
            <person name="Podell S."/>
            <person name="Ugalde J.A."/>
            <person name="Narasingarao P."/>
            <person name="Banfield J.F."/>
            <person name="Heidelberg K.B."/>
            <person name="Allen E.E."/>
        </authorList>
    </citation>
    <scope>NUCLEOTIDE SEQUENCE [LARGE SCALE GENOMIC DNA]</scope>
    <source>
        <strain evidence="2">J07HQW1</strain>
    </source>
</reference>
<evidence type="ECO:0000313" key="2">
    <source>
        <dbReference type="Proteomes" id="UP000030649"/>
    </source>
</evidence>
<evidence type="ECO:0000313" key="1">
    <source>
        <dbReference type="EMBL" id="ERG91563.1"/>
    </source>
</evidence>
<organism evidence="1 2">
    <name type="scientific">Haloquadratum walsbyi J07HQW1</name>
    <dbReference type="NCBI Taxonomy" id="1238424"/>
    <lineage>
        <taxon>Archaea</taxon>
        <taxon>Methanobacteriati</taxon>
        <taxon>Methanobacteriota</taxon>
        <taxon>Stenosarchaea group</taxon>
        <taxon>Halobacteria</taxon>
        <taxon>Halobacteriales</taxon>
        <taxon>Haloferacaceae</taxon>
        <taxon>Haloquadratum</taxon>
    </lineage>
</organism>
<name>U1N573_9EURY</name>
<gene>
    <name evidence="1" type="ORF">J07HQW1_01597</name>
</gene>
<dbReference type="AlphaFoldDB" id="U1N573"/>
<accession>U1N573</accession>
<protein>
    <recommendedName>
        <fullName evidence="3">Rubrerythrin-like domain-containing protein</fullName>
    </recommendedName>
</protein>
<proteinExistence type="predicted"/>
<dbReference type="EMBL" id="KE356560">
    <property type="protein sequence ID" value="ERG91563.1"/>
    <property type="molecule type" value="Genomic_DNA"/>
</dbReference>
<dbReference type="Proteomes" id="UP000030649">
    <property type="component" value="Unassembled WGS sequence"/>
</dbReference>
<dbReference type="HOGENOM" id="CLU_217069_0_0_2"/>
<evidence type="ECO:0008006" key="3">
    <source>
        <dbReference type="Google" id="ProtNLM"/>
    </source>
</evidence>